<keyword evidence="3" id="KW-0687">Ribonucleoprotein</keyword>
<dbReference type="EMBL" id="AZIL01002432">
    <property type="protein sequence ID" value="EWM21668.1"/>
    <property type="molecule type" value="Genomic_DNA"/>
</dbReference>
<dbReference type="InterPro" id="IPR038716">
    <property type="entry name" value="P1/P2_N_sf"/>
</dbReference>
<gene>
    <name evidence="5" type="ORF">Naga_100611g1</name>
</gene>
<dbReference type="OrthoDB" id="2194681at2759"/>
<reference evidence="5 6" key="1">
    <citation type="journal article" date="2014" name="Mol. Plant">
        <title>Chromosome Scale Genome Assembly and Transcriptome Profiling of Nannochloropsis gaditana in Nitrogen Depletion.</title>
        <authorList>
            <person name="Corteggiani Carpinelli E."/>
            <person name="Telatin A."/>
            <person name="Vitulo N."/>
            <person name="Forcato C."/>
            <person name="D'Angelo M."/>
            <person name="Schiavon R."/>
            <person name="Vezzi A."/>
            <person name="Giacometti G.M."/>
            <person name="Morosinotto T."/>
            <person name="Valle G."/>
        </authorList>
    </citation>
    <scope>NUCLEOTIDE SEQUENCE [LARGE SCALE GENOMIC DNA]</scope>
    <source>
        <strain evidence="5 6">B-31</strain>
    </source>
</reference>
<proteinExistence type="inferred from homology"/>
<feature type="region of interest" description="Disordered" evidence="4">
    <location>
        <begin position="75"/>
        <end position="121"/>
    </location>
</feature>
<comment type="similarity">
    <text evidence="1">Belongs to the eukaryotic ribosomal protein P1/P2 family.</text>
</comment>
<protein>
    <submittedName>
        <fullName evidence="5">60s acidic ribosomal protein</fullName>
    </submittedName>
</protein>
<comment type="caution">
    <text evidence="5">The sequence shown here is derived from an EMBL/GenBank/DDBJ whole genome shotgun (WGS) entry which is preliminary data.</text>
</comment>
<dbReference type="GO" id="GO:0005840">
    <property type="term" value="C:ribosome"/>
    <property type="evidence" value="ECO:0007669"/>
    <property type="project" value="UniProtKB-KW"/>
</dbReference>
<evidence type="ECO:0000256" key="1">
    <source>
        <dbReference type="ARBA" id="ARBA00005436"/>
    </source>
</evidence>
<keyword evidence="2 5" id="KW-0689">Ribosomal protein</keyword>
<evidence type="ECO:0000313" key="6">
    <source>
        <dbReference type="Proteomes" id="UP000019335"/>
    </source>
</evidence>
<dbReference type="Pfam" id="PF00428">
    <property type="entry name" value="Ribosomal_60s"/>
    <property type="match status" value="1"/>
</dbReference>
<dbReference type="GO" id="GO:1990904">
    <property type="term" value="C:ribonucleoprotein complex"/>
    <property type="evidence" value="ECO:0007669"/>
    <property type="project" value="UniProtKB-KW"/>
</dbReference>
<sequence>MSLAELSPAQKEEMVISLSALLLQDSGVDMSAENLDAVIKASGNTVAAYYPALYASLIEKAGGKLDKFMGAPGAGGGGGGGAGAPAAAAAEGAAPEAKKEKKEEEEEADLGAGNMFGGDGY</sequence>
<accession>W7TDP6</accession>
<evidence type="ECO:0000256" key="2">
    <source>
        <dbReference type="ARBA" id="ARBA00022980"/>
    </source>
</evidence>
<feature type="compositionally biased region" description="Low complexity" evidence="4">
    <location>
        <begin position="84"/>
        <end position="95"/>
    </location>
</feature>
<name>W7TDP6_9STRA</name>
<dbReference type="Proteomes" id="UP000019335">
    <property type="component" value="Unassembled WGS sequence"/>
</dbReference>
<evidence type="ECO:0000256" key="3">
    <source>
        <dbReference type="ARBA" id="ARBA00023274"/>
    </source>
</evidence>
<organism evidence="5 6">
    <name type="scientific">Nannochloropsis gaditana</name>
    <dbReference type="NCBI Taxonomy" id="72520"/>
    <lineage>
        <taxon>Eukaryota</taxon>
        <taxon>Sar</taxon>
        <taxon>Stramenopiles</taxon>
        <taxon>Ochrophyta</taxon>
        <taxon>Eustigmatophyceae</taxon>
        <taxon>Eustigmatales</taxon>
        <taxon>Monodopsidaceae</taxon>
        <taxon>Nannochloropsis</taxon>
    </lineage>
</organism>
<keyword evidence="6" id="KW-1185">Reference proteome</keyword>
<evidence type="ECO:0000256" key="4">
    <source>
        <dbReference type="SAM" id="MobiDB-lite"/>
    </source>
</evidence>
<dbReference type="AlphaFoldDB" id="W7TDP6"/>
<evidence type="ECO:0000313" key="5">
    <source>
        <dbReference type="EMBL" id="EWM21668.1"/>
    </source>
</evidence>
<dbReference type="Gene3D" id="1.10.10.1410">
    <property type="match status" value="1"/>
</dbReference>